<dbReference type="InterPro" id="IPR013320">
    <property type="entry name" value="ConA-like_dom_sf"/>
</dbReference>
<dbReference type="Proteomes" id="UP000008370">
    <property type="component" value="Unassembled WGS sequence"/>
</dbReference>
<dbReference type="Pfam" id="PF23295">
    <property type="entry name" value="Arm_4"/>
    <property type="match status" value="1"/>
</dbReference>
<dbReference type="SUPFAM" id="SSF49899">
    <property type="entry name" value="Concanavalin A-like lectins/glucanases"/>
    <property type="match status" value="1"/>
</dbReference>
<gene>
    <name evidence="2" type="ORF">PHACADRAFT_266347</name>
</gene>
<accession>K5VBJ7</accession>
<reference evidence="2 3" key="1">
    <citation type="journal article" date="2012" name="BMC Genomics">
        <title>Comparative genomics of the white-rot fungi, Phanerochaete carnosa and P. chrysosporium, to elucidate the genetic basis of the distinct wood types they colonize.</title>
        <authorList>
            <person name="Suzuki H."/>
            <person name="MacDonald J."/>
            <person name="Syed K."/>
            <person name="Salamov A."/>
            <person name="Hori C."/>
            <person name="Aerts A."/>
            <person name="Henrissat B."/>
            <person name="Wiebenga A."/>
            <person name="vanKuyk P.A."/>
            <person name="Barry K."/>
            <person name="Lindquist E."/>
            <person name="LaButti K."/>
            <person name="Lapidus A."/>
            <person name="Lucas S."/>
            <person name="Coutinho P."/>
            <person name="Gong Y."/>
            <person name="Samejima M."/>
            <person name="Mahadevan R."/>
            <person name="Abou-Zaid M."/>
            <person name="de Vries R.P."/>
            <person name="Igarashi K."/>
            <person name="Yadav J.S."/>
            <person name="Grigoriev I.V."/>
            <person name="Master E.R."/>
        </authorList>
    </citation>
    <scope>NUCLEOTIDE SEQUENCE [LARGE SCALE GENOMIC DNA]</scope>
    <source>
        <strain evidence="2 3">HHB-10118-sp</strain>
    </source>
</reference>
<dbReference type="HOGENOM" id="CLU_1070006_0_0_1"/>
<dbReference type="STRING" id="650164.K5VBJ7"/>
<proteinExistence type="predicted"/>
<evidence type="ECO:0000313" key="2">
    <source>
        <dbReference type="EMBL" id="EKM48463.1"/>
    </source>
</evidence>
<dbReference type="RefSeq" id="XP_007402987.1">
    <property type="nucleotide sequence ID" value="XM_007402925.1"/>
</dbReference>
<evidence type="ECO:0000313" key="3">
    <source>
        <dbReference type="Proteomes" id="UP000008370"/>
    </source>
</evidence>
<dbReference type="AlphaFoldDB" id="K5VBJ7"/>
<dbReference type="GeneID" id="18919381"/>
<dbReference type="OrthoDB" id="26681at2759"/>
<keyword evidence="3" id="KW-1185">Reference proteome</keyword>
<dbReference type="EMBL" id="JH931030">
    <property type="protein sequence ID" value="EKM48463.1"/>
    <property type="molecule type" value="Genomic_DNA"/>
</dbReference>
<dbReference type="InParanoid" id="K5VBJ7"/>
<dbReference type="InterPro" id="IPR056252">
    <property type="entry name" value="Alfy-like_Arm-like"/>
</dbReference>
<protein>
    <recommendedName>
        <fullName evidence="1">Alfy-like armadillo-like repeat domain-containing protein</fullName>
    </recommendedName>
</protein>
<organism evidence="2 3">
    <name type="scientific">Phanerochaete carnosa (strain HHB-10118-sp)</name>
    <name type="common">White-rot fungus</name>
    <name type="synonym">Peniophora carnosa</name>
    <dbReference type="NCBI Taxonomy" id="650164"/>
    <lineage>
        <taxon>Eukaryota</taxon>
        <taxon>Fungi</taxon>
        <taxon>Dikarya</taxon>
        <taxon>Basidiomycota</taxon>
        <taxon>Agaricomycotina</taxon>
        <taxon>Agaricomycetes</taxon>
        <taxon>Polyporales</taxon>
        <taxon>Phanerochaetaceae</taxon>
        <taxon>Phanerochaete</taxon>
    </lineage>
</organism>
<evidence type="ECO:0000259" key="1">
    <source>
        <dbReference type="Pfam" id="PF23295"/>
    </source>
</evidence>
<sequence>MFIGPDEFSYESVDTQLEDAEPMLKFIRHPRAFRVLFASMDHFPEPKAGRLRYTTLKLLDRLTFHSHRNHAVLTSLDLIGPLFDLYHASGGPSPARILVRQERQAVLRVLKRLMELGSDTTVARTMFQRAVNEDDSLNGEVLELLRAGMKTRWPEHMSMEDAAAISVPIGLRSLPGGGFTFMAWLRIEKFPVEKPQSLFSFVVAGSPVFSMQIYPDGVLGCRSNVARELPNFKSRLQPARWTHLTLVHYPHRASAPTVRL</sequence>
<feature type="domain" description="Alfy-like armadillo-like repeat" evidence="1">
    <location>
        <begin position="8"/>
        <end position="118"/>
    </location>
</feature>
<name>K5VBJ7_PHACS</name>
<dbReference type="KEGG" id="pco:PHACADRAFT_266347"/>